<feature type="chain" id="PRO_5011540874" description="DUF4249 domain-containing protein" evidence="1">
    <location>
        <begin position="22"/>
        <end position="272"/>
    </location>
</feature>
<evidence type="ECO:0000313" key="2">
    <source>
        <dbReference type="EMBL" id="SDL59442.1"/>
    </source>
</evidence>
<evidence type="ECO:0000256" key="1">
    <source>
        <dbReference type="SAM" id="SignalP"/>
    </source>
</evidence>
<proteinExistence type="predicted"/>
<accession>A0A1G9LBU8</accession>
<dbReference type="Proteomes" id="UP000198510">
    <property type="component" value="Unassembled WGS sequence"/>
</dbReference>
<dbReference type="RefSeq" id="WP_089684189.1">
    <property type="nucleotide sequence ID" value="NZ_FNFO01000007.1"/>
</dbReference>
<evidence type="ECO:0008006" key="4">
    <source>
        <dbReference type="Google" id="ProtNLM"/>
    </source>
</evidence>
<sequence>MLRCLPFSIQLLNFLTLCLLAACNLEKEVEIVLPAHQSELVVEAYLEPGKPYRLLLTQTQAYFDSLNFPFVADANVVIRVNEQAVRLQPTFLVDTATNKVYNYASVETVPSNYEDTFTLTIDDVEGRRITATTKLSRRVEIDSLAWFYNDRNFAYLLTLFTDDPNTQDYYRLLINRDSLTSGADVDILLDDVLLGGDQVPLATNYSYEYGDTLFVRLFHLDEPYYHYLRSLQDARSSNGNPFAQPSPLKSGVSGGYGVFTGLAYEQRRIVLE</sequence>
<evidence type="ECO:0000313" key="3">
    <source>
        <dbReference type="Proteomes" id="UP000198510"/>
    </source>
</evidence>
<dbReference type="STRING" id="1075417.SAMN05421823_1071"/>
<keyword evidence="3" id="KW-1185">Reference proteome</keyword>
<dbReference type="PROSITE" id="PS51257">
    <property type="entry name" value="PROKAR_LIPOPROTEIN"/>
    <property type="match status" value="1"/>
</dbReference>
<dbReference type="InterPro" id="IPR025345">
    <property type="entry name" value="DUF4249"/>
</dbReference>
<name>A0A1G9LBU8_9BACT</name>
<feature type="signal peptide" evidence="1">
    <location>
        <begin position="1"/>
        <end position="21"/>
    </location>
</feature>
<protein>
    <recommendedName>
        <fullName evidence="4">DUF4249 domain-containing protein</fullName>
    </recommendedName>
</protein>
<gene>
    <name evidence="2" type="ORF">SAMN05421823_1071</name>
</gene>
<dbReference type="OrthoDB" id="1117499at2"/>
<dbReference type="EMBL" id="FNFO01000007">
    <property type="protein sequence ID" value="SDL59442.1"/>
    <property type="molecule type" value="Genomic_DNA"/>
</dbReference>
<organism evidence="2 3">
    <name type="scientific">Catalinimonas alkaloidigena</name>
    <dbReference type="NCBI Taxonomy" id="1075417"/>
    <lineage>
        <taxon>Bacteria</taxon>
        <taxon>Pseudomonadati</taxon>
        <taxon>Bacteroidota</taxon>
        <taxon>Cytophagia</taxon>
        <taxon>Cytophagales</taxon>
        <taxon>Catalimonadaceae</taxon>
        <taxon>Catalinimonas</taxon>
    </lineage>
</organism>
<dbReference type="AlphaFoldDB" id="A0A1G9LBU8"/>
<reference evidence="2 3" key="1">
    <citation type="submission" date="2016-10" db="EMBL/GenBank/DDBJ databases">
        <authorList>
            <person name="de Groot N.N."/>
        </authorList>
    </citation>
    <scope>NUCLEOTIDE SEQUENCE [LARGE SCALE GENOMIC DNA]</scope>
    <source>
        <strain evidence="2 3">DSM 25186</strain>
    </source>
</reference>
<dbReference type="Pfam" id="PF14054">
    <property type="entry name" value="DUF4249"/>
    <property type="match status" value="1"/>
</dbReference>
<keyword evidence="1" id="KW-0732">Signal</keyword>